<reference evidence="1" key="1">
    <citation type="journal article" date="2014" name="Front. Microbiol.">
        <title>High frequency of phylogenetically diverse reductive dehalogenase-homologous genes in deep subseafloor sedimentary metagenomes.</title>
        <authorList>
            <person name="Kawai M."/>
            <person name="Futagami T."/>
            <person name="Toyoda A."/>
            <person name="Takaki Y."/>
            <person name="Nishi S."/>
            <person name="Hori S."/>
            <person name="Arai W."/>
            <person name="Tsubouchi T."/>
            <person name="Morono Y."/>
            <person name="Uchiyama I."/>
            <person name="Ito T."/>
            <person name="Fujiyama A."/>
            <person name="Inagaki F."/>
            <person name="Takami H."/>
        </authorList>
    </citation>
    <scope>NUCLEOTIDE SEQUENCE</scope>
    <source>
        <strain evidence="1">Expedition CK06-06</strain>
    </source>
</reference>
<proteinExistence type="predicted"/>
<name>X1II44_9ZZZZ</name>
<gene>
    <name evidence="1" type="ORF">S03H2_52419</name>
</gene>
<dbReference type="AlphaFoldDB" id="X1II44"/>
<feature type="non-terminal residue" evidence="1">
    <location>
        <position position="238"/>
    </location>
</feature>
<organism evidence="1">
    <name type="scientific">marine sediment metagenome</name>
    <dbReference type="NCBI Taxonomy" id="412755"/>
    <lineage>
        <taxon>unclassified sequences</taxon>
        <taxon>metagenomes</taxon>
        <taxon>ecological metagenomes</taxon>
    </lineage>
</organism>
<accession>X1II44</accession>
<comment type="caution">
    <text evidence="1">The sequence shown here is derived from an EMBL/GenBank/DDBJ whole genome shotgun (WGS) entry which is preliminary data.</text>
</comment>
<dbReference type="EMBL" id="BARU01033297">
    <property type="protein sequence ID" value="GAH65804.1"/>
    <property type="molecule type" value="Genomic_DNA"/>
</dbReference>
<sequence length="238" mass="25922">MSGAVELFAQTEVGQDSVDLLVQVEVGQGSAELFSNFRVKCPRRMGGNWQRKMWFDGTYYWRGRYCPEEDGNLKFEYIAAAGLAGNVWAENAAARIDASGFTGIQADFTVRGGGNGIPTTIHYSDGVDTWVAESDEASLTGWAWQNTTIVFDGTAPDTYRKVNLGANRKRKPSFPILWATAVFIDDSEGTQYVVTREQSTSGDITGWDAAVDVSLNTNTNTIYGCSSRSMGSSLAEAD</sequence>
<evidence type="ECO:0000313" key="1">
    <source>
        <dbReference type="EMBL" id="GAH65804.1"/>
    </source>
</evidence>
<protein>
    <submittedName>
        <fullName evidence="1">Uncharacterized protein</fullName>
    </submittedName>
</protein>